<reference evidence="1" key="1">
    <citation type="journal article" date="2021" name="Proc. Natl. Acad. Sci. U.S.A.">
        <title>A Catalog of Tens of Thousands of Viruses from Human Metagenomes Reveals Hidden Associations with Chronic Diseases.</title>
        <authorList>
            <person name="Tisza M.J."/>
            <person name="Buck C.B."/>
        </authorList>
    </citation>
    <scope>NUCLEOTIDE SEQUENCE</scope>
    <source>
        <strain evidence="1">Ct9JD14</strain>
    </source>
</reference>
<evidence type="ECO:0000313" key="1">
    <source>
        <dbReference type="EMBL" id="DAD92640.1"/>
    </source>
</evidence>
<organism evidence="1">
    <name type="scientific">Siphoviridae sp. ct9JD14</name>
    <dbReference type="NCBI Taxonomy" id="2826175"/>
    <lineage>
        <taxon>Viruses</taxon>
        <taxon>Duplodnaviria</taxon>
        <taxon>Heunggongvirae</taxon>
        <taxon>Uroviricota</taxon>
        <taxon>Caudoviricetes</taxon>
    </lineage>
</organism>
<name>A0A8S5NEM5_9CAUD</name>
<proteinExistence type="predicted"/>
<dbReference type="EMBL" id="BK015141">
    <property type="protein sequence ID" value="DAD92640.1"/>
    <property type="molecule type" value="Genomic_DNA"/>
</dbReference>
<protein>
    <submittedName>
        <fullName evidence="1">Uncharacterized protein</fullName>
    </submittedName>
</protein>
<sequence length="80" mass="9126">MNKREYCESRESIAYYSGLNGLEIKGIEHGIDDFIYCVSGAWGGGKAFHRCKIQYTRKGAAFFRVHGYRVPLDECIRMGV</sequence>
<accession>A0A8S5NEM5</accession>